<dbReference type="PANTHER" id="PTHR15898">
    <property type="entry name" value="BIFUNCTIONAL APOPTOSIS REGULATOR"/>
    <property type="match status" value="1"/>
</dbReference>
<dbReference type="FunFam" id="3.30.60.90:FF:000014">
    <property type="entry name" value="E3 ubiquitin-protein ligase PRT1"/>
    <property type="match status" value="1"/>
</dbReference>
<keyword evidence="2 4" id="KW-0863">Zinc-finger</keyword>
<sequence length="423" mass="48632">MENIEVRNFVDNEYEEIPDSFTCCVCLDMLYKPIVLSCGHMCCFWCVYKSMNCLRESQCPICRHQYYHFPTVCQMLHFLLLKIFSVAYKRRENQILEEEKKSGLYSPQFDPNTCESQAKFGHASIPSSSSIMNSAHNSCNVRTSECTKQSESFAHKEDESIINYEHSSDGKPNNIIETSMEGKNLLQEEFSLQQKISIVDVMCTTCNQLLFHPVVLNCGHVHCETCVIKIADEMLRCQVCQSPHPRGFPKVCLEFDHFLEEQFPIEYGQRKDATELRQIEVNPKAPSSCSLDDGNKGENIDRWSNLKSKVHIGIGCDYCGMFPILGDRYRCIECREKMGFDLCGDCYKSRSKLPGRFNQQHTSEHTFKHIQPNMVYNILMRLATGQLPSSSVDMDLLENLEITDRILLVDDDEDNQNDSEDSN</sequence>
<evidence type="ECO:0000313" key="7">
    <source>
        <dbReference type="Proteomes" id="UP000694853"/>
    </source>
</evidence>
<dbReference type="Proteomes" id="UP000694853">
    <property type="component" value="Unplaced"/>
</dbReference>
<dbReference type="RefSeq" id="XP_027352448.1">
    <property type="nucleotide sequence ID" value="XM_027496647.1"/>
</dbReference>
<protein>
    <submittedName>
        <fullName evidence="8">E3 ubiquitin-protein ligase PRT1-like isoform X1</fullName>
    </submittedName>
</protein>
<dbReference type="InterPro" id="IPR043145">
    <property type="entry name" value="Znf_ZZ_sf"/>
</dbReference>
<reference evidence="8" key="2">
    <citation type="submission" date="2025-08" db="UniProtKB">
        <authorList>
            <consortium name="RefSeq"/>
        </authorList>
    </citation>
    <scope>IDENTIFICATION</scope>
    <source>
        <tissue evidence="8">Young leaves</tissue>
    </source>
</reference>
<evidence type="ECO:0000259" key="6">
    <source>
        <dbReference type="PROSITE" id="PS50135"/>
    </source>
</evidence>
<dbReference type="AlphaFoldDB" id="A0A8B8LB12"/>
<dbReference type="GO" id="GO:0008270">
    <property type="term" value="F:zinc ion binding"/>
    <property type="evidence" value="ECO:0007669"/>
    <property type="project" value="UniProtKB-KW"/>
</dbReference>
<dbReference type="SUPFAM" id="SSF57850">
    <property type="entry name" value="RING/U-box"/>
    <property type="match status" value="3"/>
</dbReference>
<dbReference type="KEGG" id="aprc:113863178"/>
<dbReference type="PANTHER" id="PTHR15898:SF20">
    <property type="entry name" value="E3 UBIQUITIN-PROTEIN LIGASE PRT1-LIKE PROTEIN"/>
    <property type="match status" value="1"/>
</dbReference>
<evidence type="ECO:0000256" key="4">
    <source>
        <dbReference type="PROSITE-ProRule" id="PRU00228"/>
    </source>
</evidence>
<dbReference type="GO" id="GO:0061630">
    <property type="term" value="F:ubiquitin protein ligase activity"/>
    <property type="evidence" value="ECO:0007669"/>
    <property type="project" value="TreeGrafter"/>
</dbReference>
<dbReference type="PROSITE" id="PS50135">
    <property type="entry name" value="ZF_ZZ_2"/>
    <property type="match status" value="1"/>
</dbReference>
<evidence type="ECO:0000256" key="2">
    <source>
        <dbReference type="ARBA" id="ARBA00022771"/>
    </source>
</evidence>
<dbReference type="GO" id="GO:0043161">
    <property type="term" value="P:proteasome-mediated ubiquitin-dependent protein catabolic process"/>
    <property type="evidence" value="ECO:0007669"/>
    <property type="project" value="TreeGrafter"/>
</dbReference>
<dbReference type="Gene3D" id="3.30.40.10">
    <property type="entry name" value="Zinc/RING finger domain, C3HC4 (zinc finger)"/>
    <property type="match status" value="2"/>
</dbReference>
<dbReference type="InterPro" id="IPR000433">
    <property type="entry name" value="Znf_ZZ"/>
</dbReference>
<dbReference type="GeneID" id="113863178"/>
<dbReference type="SMART" id="SM00184">
    <property type="entry name" value="RING"/>
    <property type="match status" value="2"/>
</dbReference>
<reference evidence="7" key="1">
    <citation type="journal article" date="2019" name="Toxins">
        <title>Detection of Abrin-Like and Prepropulchellin-Like Toxin Genes and Transcripts Using Whole Genome Sequencing and Full-Length Transcript Sequencing of Abrus precatorius.</title>
        <authorList>
            <person name="Hovde B.T."/>
            <person name="Daligault H.E."/>
            <person name="Hanschen E.R."/>
            <person name="Kunde Y.A."/>
            <person name="Johnson M.B."/>
            <person name="Starkenburg S.R."/>
            <person name="Johnson S.L."/>
        </authorList>
    </citation>
    <scope>NUCLEOTIDE SEQUENCE [LARGE SCALE GENOMIC DNA]</scope>
</reference>
<feature type="domain" description="ZZ-type" evidence="6">
    <location>
        <begin position="311"/>
        <end position="375"/>
    </location>
</feature>
<dbReference type="InterPro" id="IPR013083">
    <property type="entry name" value="Znf_RING/FYVE/PHD"/>
</dbReference>
<evidence type="ECO:0000256" key="3">
    <source>
        <dbReference type="ARBA" id="ARBA00022833"/>
    </source>
</evidence>
<keyword evidence="3" id="KW-0862">Zinc</keyword>
<evidence type="ECO:0000256" key="1">
    <source>
        <dbReference type="ARBA" id="ARBA00022723"/>
    </source>
</evidence>
<proteinExistence type="predicted"/>
<keyword evidence="1" id="KW-0479">Metal-binding</keyword>
<dbReference type="FunFam" id="3.30.40.10:FF:000605">
    <property type="entry name" value="E3 ubiquitin-protein ligase PRT1"/>
    <property type="match status" value="1"/>
</dbReference>
<name>A0A8B8LB12_ABRPR</name>
<dbReference type="PROSITE" id="PS50089">
    <property type="entry name" value="ZF_RING_2"/>
    <property type="match status" value="2"/>
</dbReference>
<evidence type="ECO:0000313" key="8">
    <source>
        <dbReference type="RefSeq" id="XP_027352448.1"/>
    </source>
</evidence>
<feature type="domain" description="RING-type" evidence="5">
    <location>
        <begin position="203"/>
        <end position="241"/>
    </location>
</feature>
<gene>
    <name evidence="8" type="primary">LOC113863178</name>
</gene>
<feature type="domain" description="RING-type" evidence="5">
    <location>
        <begin position="23"/>
        <end position="63"/>
    </location>
</feature>
<dbReference type="Pfam" id="PF00569">
    <property type="entry name" value="ZZ"/>
    <property type="match status" value="1"/>
</dbReference>
<organism evidence="7 8">
    <name type="scientific">Abrus precatorius</name>
    <name type="common">Indian licorice</name>
    <name type="synonym">Glycine abrus</name>
    <dbReference type="NCBI Taxonomy" id="3816"/>
    <lineage>
        <taxon>Eukaryota</taxon>
        <taxon>Viridiplantae</taxon>
        <taxon>Streptophyta</taxon>
        <taxon>Embryophyta</taxon>
        <taxon>Tracheophyta</taxon>
        <taxon>Spermatophyta</taxon>
        <taxon>Magnoliopsida</taxon>
        <taxon>eudicotyledons</taxon>
        <taxon>Gunneridae</taxon>
        <taxon>Pentapetalae</taxon>
        <taxon>rosids</taxon>
        <taxon>fabids</taxon>
        <taxon>Fabales</taxon>
        <taxon>Fabaceae</taxon>
        <taxon>Papilionoideae</taxon>
        <taxon>50 kb inversion clade</taxon>
        <taxon>NPAAA clade</taxon>
        <taxon>indigoferoid/millettioid clade</taxon>
        <taxon>Abreae</taxon>
        <taxon>Abrus</taxon>
    </lineage>
</organism>
<accession>A0A8B8LB12</accession>
<dbReference type="InterPro" id="IPR001841">
    <property type="entry name" value="Znf_RING"/>
</dbReference>
<keyword evidence="7" id="KW-1185">Reference proteome</keyword>
<dbReference type="FunFam" id="3.30.40.10:FF:000489">
    <property type="entry name" value="E3 ubiquitin-protein ligase PRT1"/>
    <property type="match status" value="1"/>
</dbReference>
<evidence type="ECO:0000259" key="5">
    <source>
        <dbReference type="PROSITE" id="PS50089"/>
    </source>
</evidence>
<dbReference type="Gene3D" id="3.30.60.90">
    <property type="match status" value="1"/>
</dbReference>
<dbReference type="OrthoDB" id="6270329at2759"/>